<name>A0A974PWB2_9RHOO</name>
<keyword evidence="1" id="KW-0732">Signal</keyword>
<dbReference type="AlphaFoldDB" id="A0A974PWB2"/>
<dbReference type="RefSeq" id="WP_203385812.1">
    <property type="nucleotide sequence ID" value="NZ_CP064781.1"/>
</dbReference>
<feature type="chain" id="PRO_5038090062" evidence="1">
    <location>
        <begin position="21"/>
        <end position="123"/>
    </location>
</feature>
<gene>
    <name evidence="2" type="ORF">IWH25_10790</name>
</gene>
<reference evidence="2" key="1">
    <citation type="submission" date="2020-11" db="EMBL/GenBank/DDBJ databases">
        <title>Azospira restricta DSM 18626 genome sequence.</title>
        <authorList>
            <person name="Moe W.M."/>
        </authorList>
    </citation>
    <scope>NUCLEOTIDE SEQUENCE</scope>
    <source>
        <strain evidence="2">DSM 18626</strain>
    </source>
</reference>
<dbReference type="Proteomes" id="UP000663444">
    <property type="component" value="Chromosome"/>
</dbReference>
<dbReference type="EMBL" id="CP064781">
    <property type="protein sequence ID" value="QRJ62283.1"/>
    <property type="molecule type" value="Genomic_DNA"/>
</dbReference>
<evidence type="ECO:0000256" key="1">
    <source>
        <dbReference type="SAM" id="SignalP"/>
    </source>
</evidence>
<dbReference type="KEGG" id="ares:IWH25_10790"/>
<sequence length="123" mass="12810">MIARAAALLLAIALAAPARAEPPPGHPSPAKAVELLAPQAAPAASELPHRGTVLSAINVNEYTYLEVAADGGSRWLAAPRLDVAAGATIRYADGATMANFYSKVLQRTFPSLTFVRHVAVLPD</sequence>
<keyword evidence="3" id="KW-1185">Reference proteome</keyword>
<feature type="signal peptide" evidence="1">
    <location>
        <begin position="1"/>
        <end position="20"/>
    </location>
</feature>
<protein>
    <submittedName>
        <fullName evidence="2">Uncharacterized protein</fullName>
    </submittedName>
</protein>
<proteinExistence type="predicted"/>
<evidence type="ECO:0000313" key="3">
    <source>
        <dbReference type="Proteomes" id="UP000663444"/>
    </source>
</evidence>
<accession>A0A974PWB2</accession>
<organism evidence="2 3">
    <name type="scientific">Azospira restricta</name>
    <dbReference type="NCBI Taxonomy" id="404405"/>
    <lineage>
        <taxon>Bacteria</taxon>
        <taxon>Pseudomonadati</taxon>
        <taxon>Pseudomonadota</taxon>
        <taxon>Betaproteobacteria</taxon>
        <taxon>Rhodocyclales</taxon>
        <taxon>Rhodocyclaceae</taxon>
        <taxon>Azospira</taxon>
    </lineage>
</organism>
<evidence type="ECO:0000313" key="2">
    <source>
        <dbReference type="EMBL" id="QRJ62283.1"/>
    </source>
</evidence>